<dbReference type="InterPro" id="IPR055170">
    <property type="entry name" value="GFO_IDH_MocA-like_dom"/>
</dbReference>
<dbReference type="PANTHER" id="PTHR22604:SF105">
    <property type="entry name" value="TRANS-1,2-DIHYDROBENZENE-1,2-DIOL DEHYDROGENASE"/>
    <property type="match status" value="1"/>
</dbReference>
<organism evidence="6 7">
    <name type="scientific">Rubripirellula amarantea</name>
    <dbReference type="NCBI Taxonomy" id="2527999"/>
    <lineage>
        <taxon>Bacteria</taxon>
        <taxon>Pseudomonadati</taxon>
        <taxon>Planctomycetota</taxon>
        <taxon>Planctomycetia</taxon>
        <taxon>Pirellulales</taxon>
        <taxon>Pirellulaceae</taxon>
        <taxon>Rubripirellula</taxon>
    </lineage>
</organism>
<dbReference type="InterPro" id="IPR036291">
    <property type="entry name" value="NAD(P)-bd_dom_sf"/>
</dbReference>
<evidence type="ECO:0000313" key="7">
    <source>
        <dbReference type="Proteomes" id="UP000316598"/>
    </source>
</evidence>
<feature type="domain" description="Gfo/Idh/MocA-like oxidoreductase N-terminal" evidence="3">
    <location>
        <begin position="46"/>
        <end position="169"/>
    </location>
</feature>
<gene>
    <name evidence="6" type="primary">gfo_4</name>
    <name evidence="6" type="ORF">Pla22_22950</name>
</gene>
<dbReference type="Proteomes" id="UP000316598">
    <property type="component" value="Unassembled WGS sequence"/>
</dbReference>
<dbReference type="Pfam" id="PF01408">
    <property type="entry name" value="GFO_IDH_MocA"/>
    <property type="match status" value="1"/>
</dbReference>
<dbReference type="EC" id="1.1.99.28" evidence="6"/>
<protein>
    <submittedName>
        <fullName evidence="6">Glucose--fructose oxidoreductase</fullName>
        <ecNumber evidence="6">1.1.99.28</ecNumber>
    </submittedName>
</protein>
<dbReference type="InterPro" id="IPR050984">
    <property type="entry name" value="Gfo/Idh/MocA_domain"/>
</dbReference>
<evidence type="ECO:0000259" key="4">
    <source>
        <dbReference type="Pfam" id="PF02894"/>
    </source>
</evidence>
<accession>A0A5C5WXN1</accession>
<feature type="domain" description="GFO/IDH/MocA-like oxidoreductase" evidence="5">
    <location>
        <begin position="178"/>
        <end position="284"/>
    </location>
</feature>
<dbReference type="Gene3D" id="3.30.360.10">
    <property type="entry name" value="Dihydrodipicolinate Reductase, domain 2"/>
    <property type="match status" value="1"/>
</dbReference>
<comment type="similarity">
    <text evidence="1">Belongs to the Gfo/Idh/MocA family.</text>
</comment>
<comment type="caution">
    <text evidence="6">The sequence shown here is derived from an EMBL/GenBank/DDBJ whole genome shotgun (WGS) entry which is preliminary data.</text>
</comment>
<dbReference type="InterPro" id="IPR004104">
    <property type="entry name" value="Gfo/Idh/MocA-like_OxRdtase_C"/>
</dbReference>
<dbReference type="GO" id="GO:0047061">
    <property type="term" value="F:glucose-fructose oxidoreductase activity"/>
    <property type="evidence" value="ECO:0007669"/>
    <property type="project" value="UniProtKB-EC"/>
</dbReference>
<dbReference type="RefSeq" id="WP_146514660.1">
    <property type="nucleotide sequence ID" value="NZ_SJPI01000001.1"/>
</dbReference>
<dbReference type="SUPFAM" id="SSF55347">
    <property type="entry name" value="Glyceraldehyde-3-phosphate dehydrogenase-like, C-terminal domain"/>
    <property type="match status" value="1"/>
</dbReference>
<dbReference type="Pfam" id="PF22725">
    <property type="entry name" value="GFO_IDH_MocA_C3"/>
    <property type="match status" value="1"/>
</dbReference>
<dbReference type="SUPFAM" id="SSF51735">
    <property type="entry name" value="NAD(P)-binding Rossmann-fold domains"/>
    <property type="match status" value="1"/>
</dbReference>
<proteinExistence type="inferred from homology"/>
<keyword evidence="7" id="KW-1185">Reference proteome</keyword>
<evidence type="ECO:0000259" key="5">
    <source>
        <dbReference type="Pfam" id="PF22725"/>
    </source>
</evidence>
<dbReference type="InterPro" id="IPR000683">
    <property type="entry name" value="Gfo/Idh/MocA-like_OxRdtase_N"/>
</dbReference>
<keyword evidence="2 6" id="KW-0560">Oxidoreductase</keyword>
<dbReference type="PANTHER" id="PTHR22604">
    <property type="entry name" value="OXIDOREDUCTASES"/>
    <property type="match status" value="1"/>
</dbReference>
<dbReference type="InterPro" id="IPR006311">
    <property type="entry name" value="TAT_signal"/>
</dbReference>
<dbReference type="Pfam" id="PF02894">
    <property type="entry name" value="GFO_IDH_MocA_C"/>
    <property type="match status" value="1"/>
</dbReference>
<dbReference type="Gene3D" id="3.40.50.720">
    <property type="entry name" value="NAD(P)-binding Rossmann-like Domain"/>
    <property type="match status" value="1"/>
</dbReference>
<evidence type="ECO:0000256" key="2">
    <source>
        <dbReference type="ARBA" id="ARBA00023002"/>
    </source>
</evidence>
<dbReference type="GO" id="GO:0000166">
    <property type="term" value="F:nucleotide binding"/>
    <property type="evidence" value="ECO:0007669"/>
    <property type="project" value="InterPro"/>
</dbReference>
<dbReference type="EMBL" id="SJPI01000001">
    <property type="protein sequence ID" value="TWT54645.1"/>
    <property type="molecule type" value="Genomic_DNA"/>
</dbReference>
<evidence type="ECO:0000313" key="6">
    <source>
        <dbReference type="EMBL" id="TWT54645.1"/>
    </source>
</evidence>
<dbReference type="AlphaFoldDB" id="A0A5C5WXN1"/>
<name>A0A5C5WXN1_9BACT</name>
<dbReference type="OrthoDB" id="9783105at2"/>
<evidence type="ECO:0000259" key="3">
    <source>
        <dbReference type="Pfam" id="PF01408"/>
    </source>
</evidence>
<dbReference type="PRINTS" id="PR01775">
    <property type="entry name" value="GLFROXRDTASE"/>
</dbReference>
<dbReference type="InterPro" id="IPR008354">
    <property type="entry name" value="Glc-Fru_OxRdtase_bac"/>
</dbReference>
<evidence type="ECO:0000256" key="1">
    <source>
        <dbReference type="ARBA" id="ARBA00010928"/>
    </source>
</evidence>
<feature type="domain" description="Gfo/Idh/MocA-like oxidoreductase C-terminal" evidence="4">
    <location>
        <begin position="325"/>
        <end position="374"/>
    </location>
</feature>
<reference evidence="6 7" key="1">
    <citation type="submission" date="2019-02" db="EMBL/GenBank/DDBJ databases">
        <title>Deep-cultivation of Planctomycetes and their phenomic and genomic characterization uncovers novel biology.</title>
        <authorList>
            <person name="Wiegand S."/>
            <person name="Jogler M."/>
            <person name="Boedeker C."/>
            <person name="Pinto D."/>
            <person name="Vollmers J."/>
            <person name="Rivas-Marin E."/>
            <person name="Kohn T."/>
            <person name="Peeters S.H."/>
            <person name="Heuer A."/>
            <person name="Rast P."/>
            <person name="Oberbeckmann S."/>
            <person name="Bunk B."/>
            <person name="Jeske O."/>
            <person name="Meyerdierks A."/>
            <person name="Storesund J.E."/>
            <person name="Kallscheuer N."/>
            <person name="Luecker S."/>
            <person name="Lage O.M."/>
            <person name="Pohl T."/>
            <person name="Merkel B.J."/>
            <person name="Hornburger P."/>
            <person name="Mueller R.-W."/>
            <person name="Bruemmer F."/>
            <person name="Labrenz M."/>
            <person name="Spormann A.M."/>
            <person name="Op Den Camp H."/>
            <person name="Overmann J."/>
            <person name="Amann R."/>
            <person name="Jetten M.S.M."/>
            <person name="Mascher T."/>
            <person name="Medema M.H."/>
            <person name="Devos D.P."/>
            <person name="Kaster A.-K."/>
            <person name="Ovreas L."/>
            <person name="Rohde M."/>
            <person name="Galperin M.Y."/>
            <person name="Jogler C."/>
        </authorList>
    </citation>
    <scope>NUCLEOTIDE SEQUENCE [LARGE SCALE GENOMIC DNA]</scope>
    <source>
        <strain evidence="6 7">Pla22</strain>
    </source>
</reference>
<sequence>MSHSNPDRREFTKTLSAAIAAGMASGGFFSTAPSAKANATTNGKVGVALVGLGNLSTNQLAPALQKTKVMELRGIVTGTPAKADKWQQQYGIAKEHTYNYDNYDEIANDDAIDVIYVVLPNGMHPEYTIRAAKAGKHVLCEKPMANSSEECRQMIAACKDANRKLAIGYRCQFDPFHRRCIELAREQTFGKLKFIEAGFGFKIGDPNQWRLKSALAGGGALMDVGIYALQACRYLTGEEPLEITAQETKTDPVKFAEVDETITWSMKFPSGVSTSCMTTYGFNGINQFTGLCDNGWFGLDPAFSYAPPQPKSSNPSQAKLDLDPVDQFAAEMDAFARCVLHDEPSSVPGEEGLRDLVAIEAIYESIRTGKAVSLA</sequence>
<dbReference type="PROSITE" id="PS51318">
    <property type="entry name" value="TAT"/>
    <property type="match status" value="1"/>
</dbReference>